<evidence type="ECO:0000256" key="1">
    <source>
        <dbReference type="ARBA" id="ARBA00005278"/>
    </source>
</evidence>
<dbReference type="InterPro" id="IPR004995">
    <property type="entry name" value="Spore_Ger"/>
</dbReference>
<evidence type="ECO:0000256" key="4">
    <source>
        <dbReference type="SAM" id="Phobius"/>
    </source>
</evidence>
<evidence type="ECO:0000256" key="2">
    <source>
        <dbReference type="ARBA" id="ARBA00023136"/>
    </source>
</evidence>
<dbReference type="RefSeq" id="WP_264842986.1">
    <property type="nucleotide sequence ID" value="NZ_AP025628.1"/>
</dbReference>
<feature type="region of interest" description="Disordered" evidence="3">
    <location>
        <begin position="62"/>
        <end position="89"/>
    </location>
</feature>
<keyword evidence="4" id="KW-1133">Transmembrane helix</keyword>
<feature type="transmembrane region" description="Helical" evidence="4">
    <location>
        <begin position="339"/>
        <end position="359"/>
    </location>
</feature>
<keyword evidence="6" id="KW-1185">Reference proteome</keyword>
<dbReference type="PANTHER" id="PTHR22550">
    <property type="entry name" value="SPORE GERMINATION PROTEIN"/>
    <property type="match status" value="1"/>
</dbReference>
<reference evidence="5" key="1">
    <citation type="submission" date="2022-03" db="EMBL/GenBank/DDBJ databases">
        <title>Complete genome sequence of Caldinitratiruptor microaerophilus.</title>
        <authorList>
            <person name="Mukaiyama R."/>
            <person name="Nishiyama T."/>
            <person name="Ueda K."/>
        </authorList>
    </citation>
    <scope>NUCLEOTIDE SEQUENCE</scope>
    <source>
        <strain evidence="5">JCM 16183</strain>
    </source>
</reference>
<dbReference type="GO" id="GO:0016020">
    <property type="term" value="C:membrane"/>
    <property type="evidence" value="ECO:0007669"/>
    <property type="project" value="InterPro"/>
</dbReference>
<protein>
    <submittedName>
        <fullName evidence="5">Spore germination protein</fullName>
    </submittedName>
</protein>
<dbReference type="GO" id="GO:0009847">
    <property type="term" value="P:spore germination"/>
    <property type="evidence" value="ECO:0007669"/>
    <property type="project" value="InterPro"/>
</dbReference>
<dbReference type="PANTHER" id="PTHR22550:SF5">
    <property type="entry name" value="LEUCINE ZIPPER PROTEIN 4"/>
    <property type="match status" value="1"/>
</dbReference>
<keyword evidence="2 4" id="KW-0472">Membrane</keyword>
<dbReference type="AlphaFoldDB" id="A0AA35CN75"/>
<gene>
    <name evidence="5" type="ORF">caldi_34890</name>
</gene>
<feature type="transmembrane region" description="Helical" evidence="4">
    <location>
        <begin position="300"/>
        <end position="319"/>
    </location>
</feature>
<dbReference type="Proteomes" id="UP001163687">
    <property type="component" value="Chromosome"/>
</dbReference>
<accession>A0AA35CN75</accession>
<evidence type="ECO:0000313" key="6">
    <source>
        <dbReference type="Proteomes" id="UP001163687"/>
    </source>
</evidence>
<proteinExistence type="inferred from homology"/>
<keyword evidence="4" id="KW-0812">Transmembrane</keyword>
<feature type="transmembrane region" description="Helical" evidence="4">
    <location>
        <begin position="371"/>
        <end position="390"/>
    </location>
</feature>
<organism evidence="5 6">
    <name type="scientific">Caldinitratiruptor microaerophilus</name>
    <dbReference type="NCBI Taxonomy" id="671077"/>
    <lineage>
        <taxon>Bacteria</taxon>
        <taxon>Bacillati</taxon>
        <taxon>Bacillota</taxon>
        <taxon>Clostridia</taxon>
        <taxon>Eubacteriales</taxon>
        <taxon>Symbiobacteriaceae</taxon>
        <taxon>Caldinitratiruptor</taxon>
    </lineage>
</organism>
<dbReference type="InterPro" id="IPR050768">
    <property type="entry name" value="UPF0353/GerABKA_families"/>
</dbReference>
<name>A0AA35CN75_9FIRM</name>
<dbReference type="KEGG" id="cmic:caldi_34890"/>
<dbReference type="Pfam" id="PF03323">
    <property type="entry name" value="GerA"/>
    <property type="match status" value="1"/>
</dbReference>
<sequence length="501" mass="55357">MRNAGGDLRTRVDQVRRLLGDAHDIRCLWLYAPGSPRTRAALIHVQGLTDRQALRRHVLAHFEPAPPPPATGANPPEVPSSPQGRDGAGQDVLKKLAPVEPLRPTDGQDLVDRVLSGEALLLLETDPEPWILRISGWKERPVPRPTTESSLRGAGEAFTENVEVNLALVRRRLRDPRLMVEETRLGPSSRVLVALVYVRELARPDLVREVRDRLGQVHVDAVIDASQLAEILVGRYRTAFPLYMATERPDRAAAWLMAGKVLVMLDGSPWVVLVPVRLIDFFFSVDDYYLRPAVVALLRLARIAAWLGIVLFPALYVALEAHNVDVLRLELMLAVDAARAGVPLNVVLESIFLIVMVELIQETAVRLPEKVGASTTIIGALIIGEAVARARIVSDIIIVIIAMAAIGSLTFPDREIAAAWRISSGLLLLGGAVLGLFGVFLGLMALVFHLCCLQSLGQPYLHPLAPLNLRDLRQDGLTRRYWWEMPARGPHPFVPPRRRPQ</sequence>
<dbReference type="EMBL" id="AP025628">
    <property type="protein sequence ID" value="BDG62399.1"/>
    <property type="molecule type" value="Genomic_DNA"/>
</dbReference>
<evidence type="ECO:0000256" key="3">
    <source>
        <dbReference type="SAM" id="MobiDB-lite"/>
    </source>
</evidence>
<evidence type="ECO:0000313" key="5">
    <source>
        <dbReference type="EMBL" id="BDG62399.1"/>
    </source>
</evidence>
<feature type="transmembrane region" description="Helical" evidence="4">
    <location>
        <begin position="425"/>
        <end position="450"/>
    </location>
</feature>
<feature type="transmembrane region" description="Helical" evidence="4">
    <location>
        <begin position="396"/>
        <end position="413"/>
    </location>
</feature>
<comment type="similarity">
    <text evidence="1">Belongs to the GerABKA family.</text>
</comment>